<accession>A0A0S2KNB1</accession>
<reference evidence="3" key="1">
    <citation type="submission" date="2015-11" db="EMBL/GenBank/DDBJ databases">
        <authorList>
            <person name="Holder M.E."/>
            <person name="Ajami N.J."/>
            <person name="Petrosino J.F."/>
        </authorList>
    </citation>
    <scope>NUCLEOTIDE SEQUENCE [LARGE SCALE GENOMIC DNA]</scope>
    <source>
        <strain evidence="3">F0113</strain>
    </source>
</reference>
<gene>
    <name evidence="2" type="ORF">AS203_11080</name>
</gene>
<protein>
    <recommendedName>
        <fullName evidence="4">DUF4369 domain-containing protein</fullName>
    </recommendedName>
</protein>
<dbReference type="EMBL" id="CP013195">
    <property type="protein sequence ID" value="ALO49556.1"/>
    <property type="molecule type" value="Genomic_DNA"/>
</dbReference>
<dbReference type="KEGG" id="peo:AS203_11080"/>
<dbReference type="AlphaFoldDB" id="A0A0S2KNB1"/>
<feature type="chain" id="PRO_5006601979" description="DUF4369 domain-containing protein" evidence="1">
    <location>
        <begin position="23"/>
        <end position="326"/>
    </location>
</feature>
<evidence type="ECO:0000256" key="1">
    <source>
        <dbReference type="SAM" id="SignalP"/>
    </source>
</evidence>
<dbReference type="eggNOG" id="ENOG5032UXT">
    <property type="taxonomic scope" value="Bacteria"/>
</dbReference>
<evidence type="ECO:0000313" key="3">
    <source>
        <dbReference type="Proteomes" id="UP000056252"/>
    </source>
</evidence>
<dbReference type="RefSeq" id="WP_025065579.1">
    <property type="nucleotide sequence ID" value="NZ_CP013195.1"/>
</dbReference>
<keyword evidence="3" id="KW-1185">Reference proteome</keyword>
<feature type="signal peptide" evidence="1">
    <location>
        <begin position="1"/>
        <end position="22"/>
    </location>
</feature>
<dbReference type="STRING" id="76123.AS203_11080"/>
<keyword evidence="1" id="KW-0732">Signal</keyword>
<evidence type="ECO:0008006" key="4">
    <source>
        <dbReference type="Google" id="ProtNLM"/>
    </source>
</evidence>
<organism evidence="2 3">
    <name type="scientific">Hoylesella enoeca</name>
    <dbReference type="NCBI Taxonomy" id="76123"/>
    <lineage>
        <taxon>Bacteria</taxon>
        <taxon>Pseudomonadati</taxon>
        <taxon>Bacteroidota</taxon>
        <taxon>Bacteroidia</taxon>
        <taxon>Bacteroidales</taxon>
        <taxon>Prevotellaceae</taxon>
        <taxon>Hoylesella</taxon>
    </lineage>
</organism>
<name>A0A0S2KNB1_9BACT</name>
<sequence>MIAKKCGLLLGFLMSGILTVEAQSRTTLSAEVYGYRRDMVYFDCIQSPFFNAEFHTNPGDEHLYTFESKAPVCMLINGQVNVLLVPGDSVHAVVKYDEKRLSSVVFSGTAKAVAANSLLRNIGELRQQMRYKSQLLACVVVDVKPQQRIADSRTLLSKVQTMVEKDRKQLSAEAADYILAATEAAAYTSYMEYPQMYADTRKTPITEQGIGDYWQLMNGVKLRKGVGALSCPEYVSFLMRYCFYENQKKAVAKGESYAIPQQLEEMYKQLAAYYDGTLRDATLYQLLVNFIRNGKETERALPLYAEYKAKYNIDKTRIDILNKLLQ</sequence>
<evidence type="ECO:0000313" key="2">
    <source>
        <dbReference type="EMBL" id="ALO49556.1"/>
    </source>
</evidence>
<proteinExistence type="predicted"/>
<dbReference type="Proteomes" id="UP000056252">
    <property type="component" value="Chromosome"/>
</dbReference>